<name>X1BPZ5_9ZZZZ</name>
<protein>
    <recommendedName>
        <fullName evidence="1">S-adenosyl-l-methionine hydroxide adenosyltransferase C-terminal domain-containing protein</fullName>
    </recommendedName>
</protein>
<dbReference type="PANTHER" id="PTHR35092">
    <property type="entry name" value="CHLORINASE MJ1651"/>
    <property type="match status" value="1"/>
</dbReference>
<dbReference type="AlphaFoldDB" id="X1BPZ5"/>
<gene>
    <name evidence="2" type="ORF">S01H4_24506</name>
</gene>
<dbReference type="InterPro" id="IPR046470">
    <property type="entry name" value="SAM_HAT_C"/>
</dbReference>
<dbReference type="EMBL" id="BART01011519">
    <property type="protein sequence ID" value="GAG86133.1"/>
    <property type="molecule type" value="Genomic_DNA"/>
</dbReference>
<evidence type="ECO:0000313" key="2">
    <source>
        <dbReference type="EMBL" id="GAG86133.1"/>
    </source>
</evidence>
<feature type="non-terminal residue" evidence="2">
    <location>
        <position position="1"/>
    </location>
</feature>
<dbReference type="Gene3D" id="2.40.30.90">
    <property type="entry name" value="Bacterial fluorinating enzyme like"/>
    <property type="match status" value="1"/>
</dbReference>
<evidence type="ECO:0000259" key="1">
    <source>
        <dbReference type="Pfam" id="PF20257"/>
    </source>
</evidence>
<comment type="caution">
    <text evidence="2">The sequence shown here is derived from an EMBL/GenBank/DDBJ whole genome shotgun (WGS) entry which is preliminary data.</text>
</comment>
<sequence>RFKKGNRIKSEVTAIDRYGNVRLNVSEKLFSSLGVNPGEEVVVRLKNKTVKVKWVSTYGKVPVGASLLLISSTGFLELAVNRGSAARKYGLEIGARVTIEKPE</sequence>
<dbReference type="Pfam" id="PF20257">
    <property type="entry name" value="SAM_HAT_C"/>
    <property type="match status" value="1"/>
</dbReference>
<organism evidence="2">
    <name type="scientific">marine sediment metagenome</name>
    <dbReference type="NCBI Taxonomy" id="412755"/>
    <lineage>
        <taxon>unclassified sequences</taxon>
        <taxon>metagenomes</taxon>
        <taxon>ecological metagenomes</taxon>
    </lineage>
</organism>
<accession>X1BPZ5</accession>
<dbReference type="SUPFAM" id="SSF101852">
    <property type="entry name" value="Bacterial fluorinating enzyme, C-terminal domain"/>
    <property type="match status" value="1"/>
</dbReference>
<dbReference type="InterPro" id="IPR023227">
    <property type="entry name" value="SAM_OH_AdoTrfase_C_sf"/>
</dbReference>
<dbReference type="InterPro" id="IPR002747">
    <property type="entry name" value="SAM_OH_AdoTrfase"/>
</dbReference>
<reference evidence="2" key="1">
    <citation type="journal article" date="2014" name="Front. Microbiol.">
        <title>High frequency of phylogenetically diverse reductive dehalogenase-homologous genes in deep subseafloor sedimentary metagenomes.</title>
        <authorList>
            <person name="Kawai M."/>
            <person name="Futagami T."/>
            <person name="Toyoda A."/>
            <person name="Takaki Y."/>
            <person name="Nishi S."/>
            <person name="Hori S."/>
            <person name="Arai W."/>
            <person name="Tsubouchi T."/>
            <person name="Morono Y."/>
            <person name="Uchiyama I."/>
            <person name="Ito T."/>
            <person name="Fujiyama A."/>
            <person name="Inagaki F."/>
            <person name="Takami H."/>
        </authorList>
    </citation>
    <scope>NUCLEOTIDE SEQUENCE</scope>
    <source>
        <strain evidence="2">Expedition CK06-06</strain>
    </source>
</reference>
<dbReference type="PANTHER" id="PTHR35092:SF1">
    <property type="entry name" value="CHLORINASE MJ1651"/>
    <property type="match status" value="1"/>
</dbReference>
<feature type="domain" description="S-adenosyl-l-methionine hydroxide adenosyltransferase C-terminal" evidence="1">
    <location>
        <begin position="11"/>
        <end position="98"/>
    </location>
</feature>
<proteinExistence type="predicted"/>